<keyword evidence="3 6" id="KW-0812">Transmembrane</keyword>
<protein>
    <submittedName>
        <fullName evidence="7">Uncharacterized protein</fullName>
    </submittedName>
</protein>
<keyword evidence="2" id="KW-0813">Transport</keyword>
<keyword evidence="5 6" id="KW-0472">Membrane</keyword>
<evidence type="ECO:0000313" key="8">
    <source>
        <dbReference type="Proteomes" id="UP001164743"/>
    </source>
</evidence>
<evidence type="ECO:0000256" key="2">
    <source>
        <dbReference type="ARBA" id="ARBA00022448"/>
    </source>
</evidence>
<name>A0ABY7CXA2_9BASI</name>
<feature type="transmembrane region" description="Helical" evidence="6">
    <location>
        <begin position="98"/>
        <end position="116"/>
    </location>
</feature>
<dbReference type="GeneID" id="77801578"/>
<feature type="transmembrane region" description="Helical" evidence="6">
    <location>
        <begin position="34"/>
        <end position="57"/>
    </location>
</feature>
<evidence type="ECO:0000256" key="6">
    <source>
        <dbReference type="SAM" id="Phobius"/>
    </source>
</evidence>
<evidence type="ECO:0000256" key="1">
    <source>
        <dbReference type="ARBA" id="ARBA00004141"/>
    </source>
</evidence>
<dbReference type="EMBL" id="CP110430">
    <property type="protein sequence ID" value="WAQ89077.1"/>
    <property type="molecule type" value="Genomic_DNA"/>
</dbReference>
<dbReference type="PANTHER" id="PTHR45649:SF9">
    <property type="entry name" value="AMINO-ACID PERMEASE 2"/>
    <property type="match status" value="1"/>
</dbReference>
<evidence type="ECO:0000256" key="5">
    <source>
        <dbReference type="ARBA" id="ARBA00023136"/>
    </source>
</evidence>
<gene>
    <name evidence="7" type="ORF">PtA15_10A500</name>
</gene>
<feature type="transmembrane region" description="Helical" evidence="6">
    <location>
        <begin position="176"/>
        <end position="198"/>
    </location>
</feature>
<feature type="transmembrane region" description="Helical" evidence="6">
    <location>
        <begin position="69"/>
        <end position="86"/>
    </location>
</feature>
<organism evidence="7 8">
    <name type="scientific">Puccinia triticina</name>
    <dbReference type="NCBI Taxonomy" id="208348"/>
    <lineage>
        <taxon>Eukaryota</taxon>
        <taxon>Fungi</taxon>
        <taxon>Dikarya</taxon>
        <taxon>Basidiomycota</taxon>
        <taxon>Pucciniomycotina</taxon>
        <taxon>Pucciniomycetes</taxon>
        <taxon>Pucciniales</taxon>
        <taxon>Pucciniaceae</taxon>
        <taxon>Puccinia</taxon>
    </lineage>
</organism>
<dbReference type="Pfam" id="PF13520">
    <property type="entry name" value="AA_permease_2"/>
    <property type="match status" value="1"/>
</dbReference>
<evidence type="ECO:0000256" key="4">
    <source>
        <dbReference type="ARBA" id="ARBA00022989"/>
    </source>
</evidence>
<evidence type="ECO:0000313" key="7">
    <source>
        <dbReference type="EMBL" id="WAQ89077.1"/>
    </source>
</evidence>
<evidence type="ECO:0000256" key="3">
    <source>
        <dbReference type="ARBA" id="ARBA00022692"/>
    </source>
</evidence>
<dbReference type="RefSeq" id="XP_053024632.1">
    <property type="nucleotide sequence ID" value="XM_053160683.1"/>
</dbReference>
<keyword evidence="4 6" id="KW-1133">Transmembrane helix</keyword>
<keyword evidence="8" id="KW-1185">Reference proteome</keyword>
<dbReference type="InterPro" id="IPR002293">
    <property type="entry name" value="AA/rel_permease1"/>
</dbReference>
<dbReference type="Proteomes" id="UP001164743">
    <property type="component" value="Chromosome 10A"/>
</dbReference>
<dbReference type="Gene3D" id="1.20.1740.10">
    <property type="entry name" value="Amino acid/polyamine transporter I"/>
    <property type="match status" value="1"/>
</dbReference>
<sequence>MMSSLPSLDIGFGTSIAELVSALRQVASIRLQRILFPGVIVPLLVLREMIWAAYTLMRNDDFSPSKSQTVGLFVGLLVLHGLLNCLATKALAGITKSFIFINLTGTMAVINGLLATTPDKHDATYIFNKVVDQTGWGNDGLAFLLGLLSVQWTMTDYDATAHISEKVKQAAIAAPVVIFVAVAGTGLFGFVLNIVLVMCSGNIDINNRGGC</sequence>
<reference evidence="7" key="1">
    <citation type="submission" date="2022-10" db="EMBL/GenBank/DDBJ databases">
        <title>Puccinia triticina Genome sequencing and assembly.</title>
        <authorList>
            <person name="Li C."/>
        </authorList>
    </citation>
    <scope>NUCLEOTIDE SEQUENCE</scope>
    <source>
        <strain evidence="7">Pt15</strain>
    </source>
</reference>
<dbReference type="PANTHER" id="PTHR45649">
    <property type="entry name" value="AMINO-ACID PERMEASE BAT1"/>
    <property type="match status" value="1"/>
</dbReference>
<proteinExistence type="predicted"/>
<comment type="subcellular location">
    <subcellularLocation>
        <location evidence="1">Membrane</location>
        <topology evidence="1">Multi-pass membrane protein</topology>
    </subcellularLocation>
</comment>
<accession>A0ABY7CXA2</accession>